<keyword evidence="6" id="KW-0547">Nucleotide-binding</keyword>
<dbReference type="InterPro" id="IPR050388">
    <property type="entry name" value="ABC_Ni/Peptide_Import"/>
</dbReference>
<keyword evidence="8" id="KW-1278">Translocase</keyword>
<keyword evidence="12" id="KW-1185">Reference proteome</keyword>
<sequence length="257" mass="27856">MNSPYLTVRNLKVRYGSKELVKGISLDAYRGRILGILGESGCGKSLTCLGILGLLPPGLSSSGKITIEGKSTTESREYLDSSITSIMQNPVSCFDPVYTVGNHFAETLKAHDISDYSTVVKALEEVGLSRESRLLDLYPFQMSGGMLQRVMIALALVTEAPFIVADEPTTDLDAINQTRILTLLGKLVNRRNLGMIIVTHDLGVLAKMADDVVVMKDGVMVDSGTVENLFDHPGSDYTAELVEAHMKLSGETEEILS</sequence>
<reference evidence="11 12" key="1">
    <citation type="submission" date="2022-01" db="EMBL/GenBank/DDBJ databases">
        <title>Dethiosulfovibrio faecalis sp. nov., a novel proteolytic, non-sulfur-reducing bacterium isolated from a marine aquaculture solid waste bioreactor.</title>
        <authorList>
            <person name="Grabowski S."/>
            <person name="Apolinario E."/>
            <person name="Schneider N."/>
            <person name="Marshall C.W."/>
            <person name="Sowers K.R."/>
        </authorList>
    </citation>
    <scope>NUCLEOTIDE SEQUENCE [LARGE SCALE GENOMIC DNA]</scope>
    <source>
        <strain evidence="11 12">DSM 12537</strain>
    </source>
</reference>
<evidence type="ECO:0000256" key="2">
    <source>
        <dbReference type="ARBA" id="ARBA00005417"/>
    </source>
</evidence>
<dbReference type="InterPro" id="IPR003593">
    <property type="entry name" value="AAA+_ATPase"/>
</dbReference>
<keyword evidence="3" id="KW-0813">Transport</keyword>
<evidence type="ECO:0000256" key="9">
    <source>
        <dbReference type="ARBA" id="ARBA00023136"/>
    </source>
</evidence>
<accession>A0ABS9EQP6</accession>
<dbReference type="Gene3D" id="3.40.50.300">
    <property type="entry name" value="P-loop containing nucleotide triphosphate hydrolases"/>
    <property type="match status" value="1"/>
</dbReference>
<dbReference type="InterPro" id="IPR017871">
    <property type="entry name" value="ABC_transporter-like_CS"/>
</dbReference>
<keyword evidence="5" id="KW-0997">Cell inner membrane</keyword>
<evidence type="ECO:0000313" key="12">
    <source>
        <dbReference type="Proteomes" id="UP001200430"/>
    </source>
</evidence>
<evidence type="ECO:0000256" key="5">
    <source>
        <dbReference type="ARBA" id="ARBA00022519"/>
    </source>
</evidence>
<dbReference type="CDD" id="cd03257">
    <property type="entry name" value="ABC_NikE_OppD_transporters"/>
    <property type="match status" value="1"/>
</dbReference>
<evidence type="ECO:0000259" key="10">
    <source>
        <dbReference type="PROSITE" id="PS50893"/>
    </source>
</evidence>
<feature type="domain" description="ABC transporter" evidence="10">
    <location>
        <begin position="6"/>
        <end position="242"/>
    </location>
</feature>
<evidence type="ECO:0000313" key="11">
    <source>
        <dbReference type="EMBL" id="MCF4143512.1"/>
    </source>
</evidence>
<evidence type="ECO:0000256" key="8">
    <source>
        <dbReference type="ARBA" id="ARBA00022967"/>
    </source>
</evidence>
<dbReference type="PROSITE" id="PS50893">
    <property type="entry name" value="ABC_TRANSPORTER_2"/>
    <property type="match status" value="1"/>
</dbReference>
<dbReference type="PROSITE" id="PS00211">
    <property type="entry name" value="ABC_TRANSPORTER_1"/>
    <property type="match status" value="1"/>
</dbReference>
<keyword evidence="4" id="KW-1003">Cell membrane</keyword>
<dbReference type="InterPro" id="IPR003439">
    <property type="entry name" value="ABC_transporter-like_ATP-bd"/>
</dbReference>
<keyword evidence="9" id="KW-0472">Membrane</keyword>
<evidence type="ECO:0000256" key="3">
    <source>
        <dbReference type="ARBA" id="ARBA00022448"/>
    </source>
</evidence>
<keyword evidence="7 11" id="KW-0067">ATP-binding</keyword>
<dbReference type="InterPro" id="IPR027417">
    <property type="entry name" value="P-loop_NTPase"/>
</dbReference>
<dbReference type="EMBL" id="JAKGUD010000017">
    <property type="protein sequence ID" value="MCF4143512.1"/>
    <property type="molecule type" value="Genomic_DNA"/>
</dbReference>
<protein>
    <submittedName>
        <fullName evidence="11">ABC transporter ATP-binding protein</fullName>
    </submittedName>
</protein>
<organism evidence="11 12">
    <name type="scientific">Dethiosulfovibrio marinus</name>
    <dbReference type="NCBI Taxonomy" id="133532"/>
    <lineage>
        <taxon>Bacteria</taxon>
        <taxon>Thermotogati</taxon>
        <taxon>Synergistota</taxon>
        <taxon>Synergistia</taxon>
        <taxon>Synergistales</taxon>
        <taxon>Dethiosulfovibrionaceae</taxon>
        <taxon>Dethiosulfovibrio</taxon>
    </lineage>
</organism>
<gene>
    <name evidence="11" type="ORF">L2W38_11885</name>
</gene>
<dbReference type="PANTHER" id="PTHR43297">
    <property type="entry name" value="OLIGOPEPTIDE TRANSPORT ATP-BINDING PROTEIN APPD"/>
    <property type="match status" value="1"/>
</dbReference>
<evidence type="ECO:0000256" key="7">
    <source>
        <dbReference type="ARBA" id="ARBA00022840"/>
    </source>
</evidence>
<evidence type="ECO:0000256" key="1">
    <source>
        <dbReference type="ARBA" id="ARBA00004202"/>
    </source>
</evidence>
<dbReference type="GO" id="GO:0005524">
    <property type="term" value="F:ATP binding"/>
    <property type="evidence" value="ECO:0007669"/>
    <property type="project" value="UniProtKB-KW"/>
</dbReference>
<proteinExistence type="inferred from homology"/>
<comment type="caution">
    <text evidence="11">The sequence shown here is derived from an EMBL/GenBank/DDBJ whole genome shotgun (WGS) entry which is preliminary data.</text>
</comment>
<dbReference type="SMART" id="SM00382">
    <property type="entry name" value="AAA"/>
    <property type="match status" value="1"/>
</dbReference>
<dbReference type="PANTHER" id="PTHR43297:SF14">
    <property type="entry name" value="ATPASE AAA-TYPE CORE DOMAIN-CONTAINING PROTEIN"/>
    <property type="match status" value="1"/>
</dbReference>
<dbReference type="Pfam" id="PF00005">
    <property type="entry name" value="ABC_tran"/>
    <property type="match status" value="1"/>
</dbReference>
<dbReference type="Proteomes" id="UP001200430">
    <property type="component" value="Unassembled WGS sequence"/>
</dbReference>
<evidence type="ECO:0000256" key="4">
    <source>
        <dbReference type="ARBA" id="ARBA00022475"/>
    </source>
</evidence>
<evidence type="ECO:0000256" key="6">
    <source>
        <dbReference type="ARBA" id="ARBA00022741"/>
    </source>
</evidence>
<dbReference type="SUPFAM" id="SSF52540">
    <property type="entry name" value="P-loop containing nucleoside triphosphate hydrolases"/>
    <property type="match status" value="1"/>
</dbReference>
<comment type="similarity">
    <text evidence="2">Belongs to the ABC transporter superfamily.</text>
</comment>
<name>A0ABS9EQP6_9BACT</name>
<dbReference type="RefSeq" id="WP_236100213.1">
    <property type="nucleotide sequence ID" value="NZ_JAKGUD010000017.1"/>
</dbReference>
<comment type="subcellular location">
    <subcellularLocation>
        <location evidence="1">Cell membrane</location>
        <topology evidence="1">Peripheral membrane protein</topology>
    </subcellularLocation>
</comment>